<accession>A0ACC0WSU7</accession>
<keyword evidence="2" id="KW-1185">Reference proteome</keyword>
<dbReference type="Proteomes" id="UP001163321">
    <property type="component" value="Chromosome 1"/>
</dbReference>
<name>A0ACC0WSU7_9STRA</name>
<evidence type="ECO:0000313" key="1">
    <source>
        <dbReference type="EMBL" id="KAI9920958.1"/>
    </source>
</evidence>
<evidence type="ECO:0000313" key="2">
    <source>
        <dbReference type="Proteomes" id="UP001163321"/>
    </source>
</evidence>
<dbReference type="EMBL" id="CM047580">
    <property type="protein sequence ID" value="KAI9920958.1"/>
    <property type="molecule type" value="Genomic_DNA"/>
</dbReference>
<comment type="caution">
    <text evidence="1">The sequence shown here is derived from an EMBL/GenBank/DDBJ whole genome shotgun (WGS) entry which is preliminary data.</text>
</comment>
<gene>
    <name evidence="1" type="ORF">PsorP6_000056</name>
</gene>
<sequence length="217" mass="23593">MGDTSDNTERPQATLPTSETAGPSIETVLAGWRARQRLHRIRLCAGAISGRTSALDEDMASHGTAATAVQVARGVVDVQCPSCGAVMWMLEKTAASPLRSPRFSLCCMNGKVTLPALPATPATLATLITGSNLRSNQFREKIRRYNSALAFTSLGGNVDQSVTHSRGPFSFRIHGQLYHQVGSLLPKVGQRPQFSQLYIHDTEHERENRHAVMPEPC</sequence>
<reference evidence="1 2" key="1">
    <citation type="journal article" date="2022" name="bioRxiv">
        <title>The genome of the oomycete Peronosclerospora sorghi, a cosmopolitan pathogen of maize and sorghum, is inflated with dispersed pseudogenes.</title>
        <authorList>
            <person name="Fletcher K."/>
            <person name="Martin F."/>
            <person name="Isakeit T."/>
            <person name="Cavanaugh K."/>
            <person name="Magill C."/>
            <person name="Michelmore R."/>
        </authorList>
    </citation>
    <scope>NUCLEOTIDE SEQUENCE [LARGE SCALE GENOMIC DNA]</scope>
    <source>
        <strain evidence="1">P6</strain>
    </source>
</reference>
<proteinExistence type="predicted"/>
<organism evidence="1 2">
    <name type="scientific">Peronosclerospora sorghi</name>
    <dbReference type="NCBI Taxonomy" id="230839"/>
    <lineage>
        <taxon>Eukaryota</taxon>
        <taxon>Sar</taxon>
        <taxon>Stramenopiles</taxon>
        <taxon>Oomycota</taxon>
        <taxon>Peronosporomycetes</taxon>
        <taxon>Peronosporales</taxon>
        <taxon>Peronosporaceae</taxon>
        <taxon>Peronosclerospora</taxon>
    </lineage>
</organism>
<protein>
    <submittedName>
        <fullName evidence="1">Uncharacterized protein</fullName>
    </submittedName>
</protein>